<name>A0A2K3E6W8_CHLRE</name>
<dbReference type="InParanoid" id="A0A2K3E6W8"/>
<dbReference type="Gramene" id="PNW88521">
    <property type="protein sequence ID" value="PNW88521"/>
    <property type="gene ID" value="CHLRE_01g033071v5"/>
</dbReference>
<dbReference type="AlphaFoldDB" id="A0A2K3E6W8"/>
<protein>
    <submittedName>
        <fullName evidence="1">Uncharacterized protein</fullName>
    </submittedName>
</protein>
<reference evidence="1 2" key="1">
    <citation type="journal article" date="2007" name="Science">
        <title>The Chlamydomonas genome reveals the evolution of key animal and plant functions.</title>
        <authorList>
            <person name="Merchant S.S."/>
            <person name="Prochnik S.E."/>
            <person name="Vallon O."/>
            <person name="Harris E.H."/>
            <person name="Karpowicz S.J."/>
            <person name="Witman G.B."/>
            <person name="Terry A."/>
            <person name="Salamov A."/>
            <person name="Fritz-Laylin L.K."/>
            <person name="Marechal-Drouard L."/>
            <person name="Marshall W.F."/>
            <person name="Qu L.H."/>
            <person name="Nelson D.R."/>
            <person name="Sanderfoot A.A."/>
            <person name="Spalding M.H."/>
            <person name="Kapitonov V.V."/>
            <person name="Ren Q."/>
            <person name="Ferris P."/>
            <person name="Lindquist E."/>
            <person name="Shapiro H."/>
            <person name="Lucas S.M."/>
            <person name="Grimwood J."/>
            <person name="Schmutz J."/>
            <person name="Cardol P."/>
            <person name="Cerutti H."/>
            <person name="Chanfreau G."/>
            <person name="Chen C.L."/>
            <person name="Cognat V."/>
            <person name="Croft M.T."/>
            <person name="Dent R."/>
            <person name="Dutcher S."/>
            <person name="Fernandez E."/>
            <person name="Fukuzawa H."/>
            <person name="Gonzalez-Ballester D."/>
            <person name="Gonzalez-Halphen D."/>
            <person name="Hallmann A."/>
            <person name="Hanikenne M."/>
            <person name="Hippler M."/>
            <person name="Inwood W."/>
            <person name="Jabbari K."/>
            <person name="Kalanon M."/>
            <person name="Kuras R."/>
            <person name="Lefebvre P.A."/>
            <person name="Lemaire S.D."/>
            <person name="Lobanov A.V."/>
            <person name="Lohr M."/>
            <person name="Manuell A."/>
            <person name="Meier I."/>
            <person name="Mets L."/>
            <person name="Mittag M."/>
            <person name="Mittelmeier T."/>
            <person name="Moroney J.V."/>
            <person name="Moseley J."/>
            <person name="Napoli C."/>
            <person name="Nedelcu A.M."/>
            <person name="Niyogi K."/>
            <person name="Novoselov S.V."/>
            <person name="Paulsen I.T."/>
            <person name="Pazour G."/>
            <person name="Purton S."/>
            <person name="Ral J.P."/>
            <person name="Riano-Pachon D.M."/>
            <person name="Riekhof W."/>
            <person name="Rymarquis L."/>
            <person name="Schroda M."/>
            <person name="Stern D."/>
            <person name="Umen J."/>
            <person name="Willows R."/>
            <person name="Wilson N."/>
            <person name="Zimmer S.L."/>
            <person name="Allmer J."/>
            <person name="Balk J."/>
            <person name="Bisova K."/>
            <person name="Chen C.J."/>
            <person name="Elias M."/>
            <person name="Gendler K."/>
            <person name="Hauser C."/>
            <person name="Lamb M.R."/>
            <person name="Ledford H."/>
            <person name="Long J.C."/>
            <person name="Minagawa J."/>
            <person name="Page M.D."/>
            <person name="Pan J."/>
            <person name="Pootakham W."/>
            <person name="Roje S."/>
            <person name="Rose A."/>
            <person name="Stahlberg E."/>
            <person name="Terauchi A.M."/>
            <person name="Yang P."/>
            <person name="Ball S."/>
            <person name="Bowler C."/>
            <person name="Dieckmann C.L."/>
            <person name="Gladyshev V.N."/>
            <person name="Green P."/>
            <person name="Jorgensen R."/>
            <person name="Mayfield S."/>
            <person name="Mueller-Roeber B."/>
            <person name="Rajamani S."/>
            <person name="Sayre R.T."/>
            <person name="Brokstein P."/>
            <person name="Dubchak I."/>
            <person name="Goodstein D."/>
            <person name="Hornick L."/>
            <person name="Huang Y.W."/>
            <person name="Jhaveri J."/>
            <person name="Luo Y."/>
            <person name="Martinez D."/>
            <person name="Ngau W.C."/>
            <person name="Otillar B."/>
            <person name="Poliakov A."/>
            <person name="Porter A."/>
            <person name="Szajkowski L."/>
            <person name="Werner G."/>
            <person name="Zhou K."/>
            <person name="Grigoriev I.V."/>
            <person name="Rokhsar D.S."/>
            <person name="Grossman A.R."/>
        </authorList>
    </citation>
    <scope>NUCLEOTIDE SEQUENCE [LARGE SCALE GENOMIC DNA]</scope>
    <source>
        <strain evidence="2">CC-503</strain>
    </source>
</reference>
<dbReference type="GeneID" id="66052083"/>
<keyword evidence="2" id="KW-1185">Reference proteome</keyword>
<organism evidence="1 2">
    <name type="scientific">Chlamydomonas reinhardtii</name>
    <name type="common">Chlamydomonas smithii</name>
    <dbReference type="NCBI Taxonomy" id="3055"/>
    <lineage>
        <taxon>Eukaryota</taxon>
        <taxon>Viridiplantae</taxon>
        <taxon>Chlorophyta</taxon>
        <taxon>core chlorophytes</taxon>
        <taxon>Chlorophyceae</taxon>
        <taxon>CS clade</taxon>
        <taxon>Chlamydomonadales</taxon>
        <taxon>Chlamydomonadaceae</taxon>
        <taxon>Chlamydomonas</taxon>
    </lineage>
</organism>
<accession>A0A2K3E6W8</accession>
<dbReference type="Proteomes" id="UP000006906">
    <property type="component" value="Chromosome 1"/>
</dbReference>
<dbReference type="RefSeq" id="XP_042928584.1">
    <property type="nucleotide sequence ID" value="XM_043058670.1"/>
</dbReference>
<evidence type="ECO:0000313" key="2">
    <source>
        <dbReference type="Proteomes" id="UP000006906"/>
    </source>
</evidence>
<evidence type="ECO:0000313" key="1">
    <source>
        <dbReference type="EMBL" id="PNW88521.1"/>
    </source>
</evidence>
<sequence>MPLDRARPARTCAVVAAMVAAAAHGRAAAVAAQSLAAAAVALGPAVAFRSGLRTH</sequence>
<dbReference type="KEGG" id="cre:CHLRE_01g033071v5"/>
<proteinExistence type="predicted"/>
<dbReference type="EMBL" id="CM008962">
    <property type="protein sequence ID" value="PNW88521.1"/>
    <property type="molecule type" value="Genomic_DNA"/>
</dbReference>
<gene>
    <name evidence="1" type="ORF">CHLRE_01g033071v5</name>
</gene>